<evidence type="ECO:0000313" key="1">
    <source>
        <dbReference type="EMBL" id="KAK3777672.1"/>
    </source>
</evidence>
<dbReference type="EMBL" id="JAWDGP010003066">
    <property type="protein sequence ID" value="KAK3777672.1"/>
    <property type="molecule type" value="Genomic_DNA"/>
</dbReference>
<sequence length="123" mass="14014">MGQELQVAVRAAKDSHVACPVVVVESAWQLENYERPQGLLSLGDTLLQVVVVVEQCPLWNVIQDVDIRPTVKSSRWQMEELVDVDVSVYDLFMMNQNNPSTFSEELRCQFDKDFSSAIFPLPR</sequence>
<proteinExistence type="predicted"/>
<dbReference type="Proteomes" id="UP001283361">
    <property type="component" value="Unassembled WGS sequence"/>
</dbReference>
<protein>
    <submittedName>
        <fullName evidence="1">Uncharacterized protein</fullName>
    </submittedName>
</protein>
<reference evidence="1" key="1">
    <citation type="journal article" date="2023" name="G3 (Bethesda)">
        <title>A reference genome for the long-term kleptoplast-retaining sea slug Elysia crispata morphotype clarki.</title>
        <authorList>
            <person name="Eastman K.E."/>
            <person name="Pendleton A.L."/>
            <person name="Shaikh M.A."/>
            <person name="Suttiyut T."/>
            <person name="Ogas R."/>
            <person name="Tomko P."/>
            <person name="Gavelis G."/>
            <person name="Widhalm J.R."/>
            <person name="Wisecaver J.H."/>
        </authorList>
    </citation>
    <scope>NUCLEOTIDE SEQUENCE</scope>
    <source>
        <strain evidence="1">ECLA1</strain>
    </source>
</reference>
<accession>A0AAE0ZZY1</accession>
<gene>
    <name evidence="1" type="ORF">RRG08_021783</name>
</gene>
<organism evidence="1 2">
    <name type="scientific">Elysia crispata</name>
    <name type="common">lettuce slug</name>
    <dbReference type="NCBI Taxonomy" id="231223"/>
    <lineage>
        <taxon>Eukaryota</taxon>
        <taxon>Metazoa</taxon>
        <taxon>Spiralia</taxon>
        <taxon>Lophotrochozoa</taxon>
        <taxon>Mollusca</taxon>
        <taxon>Gastropoda</taxon>
        <taxon>Heterobranchia</taxon>
        <taxon>Euthyneura</taxon>
        <taxon>Panpulmonata</taxon>
        <taxon>Sacoglossa</taxon>
        <taxon>Placobranchoidea</taxon>
        <taxon>Plakobranchidae</taxon>
        <taxon>Elysia</taxon>
    </lineage>
</organism>
<name>A0AAE0ZZY1_9GAST</name>
<dbReference type="AlphaFoldDB" id="A0AAE0ZZY1"/>
<keyword evidence="2" id="KW-1185">Reference proteome</keyword>
<evidence type="ECO:0000313" key="2">
    <source>
        <dbReference type="Proteomes" id="UP001283361"/>
    </source>
</evidence>
<comment type="caution">
    <text evidence="1">The sequence shown here is derived from an EMBL/GenBank/DDBJ whole genome shotgun (WGS) entry which is preliminary data.</text>
</comment>